<sequence length="132" mass="14734">MESSSGGAPEGAGQVNMEFKLLSSRENKLLGRMEMEYLFRDASGRLSRADLVKFVAGQLSASPDGIIPYRIRPVTGTRDLRALVYVYRDPAEAKRQLPEYAFLRLASKEERAKALEEKRKAKAAQRSKAKGK</sequence>
<dbReference type="InterPro" id="IPR001976">
    <property type="entry name" value="Ribosomal_eS24"/>
</dbReference>
<evidence type="ECO:0000256" key="3">
    <source>
        <dbReference type="ARBA" id="ARBA00035358"/>
    </source>
</evidence>
<organism evidence="5 6">
    <name type="scientific">Conexivisphaera calida</name>
    <dbReference type="NCBI Taxonomy" id="1874277"/>
    <lineage>
        <taxon>Archaea</taxon>
        <taxon>Nitrososphaerota</taxon>
        <taxon>Conexivisphaeria</taxon>
        <taxon>Conexivisphaerales</taxon>
        <taxon>Conexivisphaeraceae</taxon>
        <taxon>Conexivisphaera</taxon>
    </lineage>
</organism>
<keyword evidence="2" id="KW-0687">Ribonucleoprotein</keyword>
<dbReference type="GO" id="GO:0003735">
    <property type="term" value="F:structural constituent of ribosome"/>
    <property type="evidence" value="ECO:0007669"/>
    <property type="project" value="InterPro"/>
</dbReference>
<protein>
    <recommendedName>
        <fullName evidence="3">30S ribosomal protein S24e</fullName>
    </recommendedName>
</protein>
<reference evidence="5 6" key="1">
    <citation type="journal article" date="2019" name="ISME J.">
        <title>Isolation and characterization of a thermophilic sulfur- and iron-reducing thaumarchaeote from a terrestrial acidic hot spring.</title>
        <authorList>
            <person name="Kato S."/>
            <person name="Itoh T."/>
            <person name="Yuki M."/>
            <person name="Nagamori M."/>
            <person name="Ohnishi M."/>
            <person name="Uematsu K."/>
            <person name="Suzuki K."/>
            <person name="Takashina T."/>
            <person name="Ohkuma M."/>
        </authorList>
    </citation>
    <scope>NUCLEOTIDE SEQUENCE [LARGE SCALE GENOMIC DNA]</scope>
    <source>
        <strain evidence="5 6">NAS-02</strain>
    </source>
</reference>
<dbReference type="SUPFAM" id="SSF54189">
    <property type="entry name" value="Ribosomal proteins S24e, L23 and L15e"/>
    <property type="match status" value="1"/>
</dbReference>
<accession>A0A4P2VD66</accession>
<evidence type="ECO:0000256" key="2">
    <source>
        <dbReference type="ARBA" id="ARBA00023274"/>
    </source>
</evidence>
<keyword evidence="4" id="KW-0175">Coiled coil</keyword>
<evidence type="ECO:0000313" key="6">
    <source>
        <dbReference type="Proteomes" id="UP000509448"/>
    </source>
</evidence>
<dbReference type="GO" id="GO:1990904">
    <property type="term" value="C:ribonucleoprotein complex"/>
    <property type="evidence" value="ECO:0007669"/>
    <property type="project" value="UniProtKB-KW"/>
</dbReference>
<dbReference type="GO" id="GO:0006412">
    <property type="term" value="P:translation"/>
    <property type="evidence" value="ECO:0007669"/>
    <property type="project" value="InterPro"/>
</dbReference>
<keyword evidence="1" id="KW-0689">Ribosomal protein</keyword>
<evidence type="ECO:0000313" key="5">
    <source>
        <dbReference type="EMBL" id="BBE41762.1"/>
    </source>
</evidence>
<dbReference type="RefSeq" id="WP_174448069.1">
    <property type="nucleotide sequence ID" value="NZ_AP018732.1"/>
</dbReference>
<dbReference type="Gene3D" id="3.30.70.3370">
    <property type="match status" value="1"/>
</dbReference>
<dbReference type="AlphaFoldDB" id="A0A4P2VD66"/>
<dbReference type="KEGG" id="ccai:NAS2_0371"/>
<dbReference type="OrthoDB" id="10967at2157"/>
<dbReference type="GO" id="GO:0005840">
    <property type="term" value="C:ribosome"/>
    <property type="evidence" value="ECO:0007669"/>
    <property type="project" value="UniProtKB-KW"/>
</dbReference>
<evidence type="ECO:0000256" key="4">
    <source>
        <dbReference type="SAM" id="Coils"/>
    </source>
</evidence>
<feature type="coiled-coil region" evidence="4">
    <location>
        <begin position="105"/>
        <end position="132"/>
    </location>
</feature>
<gene>
    <name evidence="5" type="ORF">NAS2_0371</name>
</gene>
<dbReference type="Pfam" id="PF01282">
    <property type="entry name" value="Ribosomal_S24e"/>
    <property type="match status" value="1"/>
</dbReference>
<dbReference type="GeneID" id="55584189"/>
<dbReference type="InterPro" id="IPR053709">
    <property type="entry name" value="eRP_eS24_sf"/>
</dbReference>
<dbReference type="InterPro" id="IPR012678">
    <property type="entry name" value="Ribosomal_uL23/eL15/eS24_sf"/>
</dbReference>
<keyword evidence="6" id="KW-1185">Reference proteome</keyword>
<evidence type="ECO:0000256" key="1">
    <source>
        <dbReference type="ARBA" id="ARBA00022980"/>
    </source>
</evidence>
<dbReference type="EMBL" id="AP018732">
    <property type="protein sequence ID" value="BBE41762.1"/>
    <property type="molecule type" value="Genomic_DNA"/>
</dbReference>
<name>A0A4P2VD66_9ARCH</name>
<dbReference type="Proteomes" id="UP000509448">
    <property type="component" value="Chromosome"/>
</dbReference>
<proteinExistence type="predicted"/>